<evidence type="ECO:0000313" key="2">
    <source>
        <dbReference type="Proteomes" id="UP000061018"/>
    </source>
</evidence>
<proteinExistence type="predicted"/>
<protein>
    <submittedName>
        <fullName evidence="1">Uncharacterized protein</fullName>
    </submittedName>
</protein>
<dbReference type="KEGG" id="samb:SAM23877_7367"/>
<organism evidence="1 2">
    <name type="scientific">Streptomyces ambofaciens (strain ATCC 23877 / 3486 / DSM 40053 / JCM 4204 / NBRC 12836 / NRRL B-2516)</name>
    <dbReference type="NCBI Taxonomy" id="278992"/>
    <lineage>
        <taxon>Bacteria</taxon>
        <taxon>Bacillati</taxon>
        <taxon>Actinomycetota</taxon>
        <taxon>Actinomycetes</taxon>
        <taxon>Kitasatosporales</taxon>
        <taxon>Streptomycetaceae</taxon>
        <taxon>Streptomyces</taxon>
    </lineage>
</organism>
<accession>A0A0K2B590</accession>
<dbReference type="AlphaFoldDB" id="A0A0K2B590"/>
<name>A0A0K2B590_STRA7</name>
<evidence type="ECO:0000313" key="1">
    <source>
        <dbReference type="EMBL" id="AKZ60408.1"/>
    </source>
</evidence>
<sequence length="84" mass="8916">MAGTVHGQGRVRFFSGNPTGAGFDDLARHGAEGKLNPAVDTAFPMGCCAYVLSLSIRRASSSGASRWTRWPWAESSWTVAAGTR</sequence>
<reference evidence="2" key="1">
    <citation type="journal article" date="2015" name="J. Biotechnol.">
        <title>Complete genome sequence of Streptomyces ambofaciens ATCC 23877, the spiramycin producer.</title>
        <authorList>
            <person name="Thibessard A."/>
            <person name="Haas D."/>
            <person name="Gerbaud C."/>
            <person name="Aigle B."/>
            <person name="Lautru S."/>
            <person name="Pernodet J.L."/>
            <person name="Leblond P."/>
        </authorList>
    </citation>
    <scope>NUCLEOTIDE SEQUENCE [LARGE SCALE GENOMIC DNA]</scope>
    <source>
        <strain evidence="2">ATCC 23877 / 3486 / DSM 40053 / JCM 4204 / NBRC 12836 / NRRL B-2516</strain>
    </source>
</reference>
<dbReference type="Proteomes" id="UP000061018">
    <property type="component" value="Chromosome"/>
</dbReference>
<dbReference type="EMBL" id="CP012382">
    <property type="protein sequence ID" value="AKZ60408.1"/>
    <property type="molecule type" value="Genomic_DNA"/>
</dbReference>
<gene>
    <name evidence="1" type="ORF">SAM23877_7367</name>
</gene>